<name>A0A941FSP7_9BACI</name>
<evidence type="ECO:0000313" key="2">
    <source>
        <dbReference type="Proteomes" id="UP000680045"/>
    </source>
</evidence>
<dbReference type="EMBL" id="JAGTPW010000035">
    <property type="protein sequence ID" value="MBR8645447.1"/>
    <property type="molecule type" value="Genomic_DNA"/>
</dbReference>
<dbReference type="Gene3D" id="2.60.120.260">
    <property type="entry name" value="Galactose-binding domain-like"/>
    <property type="match status" value="1"/>
</dbReference>
<proteinExistence type="predicted"/>
<evidence type="ECO:0000313" key="1">
    <source>
        <dbReference type="EMBL" id="MBR8645447.1"/>
    </source>
</evidence>
<comment type="caution">
    <text evidence="1">The sequence shown here is derived from an EMBL/GenBank/DDBJ whole genome shotgun (WGS) entry which is preliminary data.</text>
</comment>
<gene>
    <name evidence="1" type="ORF">KEH51_18720</name>
</gene>
<dbReference type="Proteomes" id="UP000680045">
    <property type="component" value="Unassembled WGS sequence"/>
</dbReference>
<reference evidence="1" key="1">
    <citation type="submission" date="2021-04" db="EMBL/GenBank/DDBJ databases">
        <title>Whole genome sequencing of Enterococci isolates from hospitalized patients.</title>
        <authorList>
            <person name="Ogoti B.M."/>
            <person name="Onyambu F.G."/>
        </authorList>
    </citation>
    <scope>NUCLEOTIDE SEQUENCE</scope>
    <source>
        <strain evidence="1">242</strain>
    </source>
</reference>
<sequence length="82" mass="9245">MSGFRPMGGYFTSSEKGSVIQYIFKGSMLGVKLLRSPDGGEVNVWIDGNEITTLNTWWPFARERYLFVTNGFAPVHILSVLR</sequence>
<protein>
    <submittedName>
        <fullName evidence="1">Uncharacterized protein</fullName>
    </submittedName>
</protein>
<accession>A0A941FSP7</accession>
<organism evidence="1 2">
    <name type="scientific">Peribacillus frigoritolerans</name>
    <dbReference type="NCBI Taxonomy" id="450367"/>
    <lineage>
        <taxon>Bacteria</taxon>
        <taxon>Bacillati</taxon>
        <taxon>Bacillota</taxon>
        <taxon>Bacilli</taxon>
        <taxon>Bacillales</taxon>
        <taxon>Bacillaceae</taxon>
        <taxon>Peribacillus</taxon>
    </lineage>
</organism>
<dbReference type="AlphaFoldDB" id="A0A941FSP7"/>